<dbReference type="AlphaFoldDB" id="A0A1W6K2Z5"/>
<evidence type="ECO:0000313" key="2">
    <source>
        <dbReference type="Proteomes" id="UP000193404"/>
    </source>
</evidence>
<sequence>MFINNPIDLLKFEHAIFRVRFSIIERLLNNCDNDAFYLLQETHEFIINWHAKIEDKYIFLFYGDAAKRFHSDHLLIEKYGNSIIKEKRKDWAERYIKIVLDHNNDEENILFNQNINVQSSWNNILEELKNYKDYSKYTGIRDL</sequence>
<dbReference type="Proteomes" id="UP000193404">
    <property type="component" value="Chromosome"/>
</dbReference>
<organism evidence="1 2">
    <name type="scientific">Acidianus manzaensis</name>
    <dbReference type="NCBI Taxonomy" id="282676"/>
    <lineage>
        <taxon>Archaea</taxon>
        <taxon>Thermoproteota</taxon>
        <taxon>Thermoprotei</taxon>
        <taxon>Sulfolobales</taxon>
        <taxon>Sulfolobaceae</taxon>
        <taxon>Acidianus</taxon>
    </lineage>
</organism>
<accession>A0A1W6K2Z5</accession>
<reference evidence="1 2" key="1">
    <citation type="submission" date="2017-03" db="EMBL/GenBank/DDBJ databases">
        <title>Sulfur activation and transportation mechanism of thermophilic Archaea Acidianus manzaensis YN-25.</title>
        <authorList>
            <person name="Ma Y."/>
            <person name="Yang Y."/>
            <person name="Xia J."/>
        </authorList>
    </citation>
    <scope>NUCLEOTIDE SEQUENCE [LARGE SCALE GENOMIC DNA]</scope>
    <source>
        <strain evidence="1 2">YN-25</strain>
    </source>
</reference>
<proteinExistence type="predicted"/>
<dbReference type="GeneID" id="41591914"/>
<dbReference type="KEGG" id="aman:B6F84_13290"/>
<dbReference type="EMBL" id="CP020477">
    <property type="protein sequence ID" value="ARM76898.1"/>
    <property type="molecule type" value="Genomic_DNA"/>
</dbReference>
<protein>
    <submittedName>
        <fullName evidence="1">Cation-binding protein</fullName>
    </submittedName>
</protein>
<name>A0A1W6K2Z5_9CREN</name>
<dbReference type="OrthoDB" id="34235at2157"/>
<gene>
    <name evidence="1" type="ORF">B6F84_13290</name>
</gene>
<dbReference type="RefSeq" id="WP_148692693.1">
    <property type="nucleotide sequence ID" value="NZ_CP020477.1"/>
</dbReference>
<evidence type="ECO:0000313" key="1">
    <source>
        <dbReference type="EMBL" id="ARM76898.1"/>
    </source>
</evidence>
<keyword evidence="2" id="KW-1185">Reference proteome</keyword>